<dbReference type="Proteomes" id="UP001385951">
    <property type="component" value="Unassembled WGS sequence"/>
</dbReference>
<dbReference type="AlphaFoldDB" id="A0AAW0GKH6"/>
<comment type="caution">
    <text evidence="1">The sequence shown here is derived from an EMBL/GenBank/DDBJ whole genome shotgun (WGS) entry which is preliminary data.</text>
</comment>
<reference evidence="1 2" key="1">
    <citation type="submission" date="2022-09" db="EMBL/GenBank/DDBJ databases">
        <authorList>
            <person name="Palmer J.M."/>
        </authorList>
    </citation>
    <scope>NUCLEOTIDE SEQUENCE [LARGE SCALE GENOMIC DNA]</scope>
    <source>
        <strain evidence="1 2">DSM 7382</strain>
    </source>
</reference>
<protein>
    <recommendedName>
        <fullName evidence="3">HNH nuclease domain-containing protein</fullName>
    </recommendedName>
</protein>
<dbReference type="EMBL" id="JASBNA010000006">
    <property type="protein sequence ID" value="KAK7690753.1"/>
    <property type="molecule type" value="Genomic_DNA"/>
</dbReference>
<proteinExistence type="predicted"/>
<evidence type="ECO:0000313" key="2">
    <source>
        <dbReference type="Proteomes" id="UP001385951"/>
    </source>
</evidence>
<organism evidence="1 2">
    <name type="scientific">Cerrena zonata</name>
    <dbReference type="NCBI Taxonomy" id="2478898"/>
    <lineage>
        <taxon>Eukaryota</taxon>
        <taxon>Fungi</taxon>
        <taxon>Dikarya</taxon>
        <taxon>Basidiomycota</taxon>
        <taxon>Agaricomycotina</taxon>
        <taxon>Agaricomycetes</taxon>
        <taxon>Polyporales</taxon>
        <taxon>Cerrenaceae</taxon>
        <taxon>Cerrena</taxon>
    </lineage>
</organism>
<name>A0AAW0GKH6_9APHY</name>
<evidence type="ECO:0008006" key="3">
    <source>
        <dbReference type="Google" id="ProtNLM"/>
    </source>
</evidence>
<accession>A0AAW0GKH6</accession>
<sequence length="268" mass="30452">MLNSISPYIDIHVSLPITVLRDSAKLLDLAPENWTWKHLLRCPVSKLVELTLSAPPYMWLRYSTYAVLGAEGRLSTQKDILDEPIYIEELPLESKTFYYHYENANEQARVFLLESDFMNPRSMTSPSQVARHFPTFRKDMFRRDSGRCVVNNSLISHASHLIAHEKGDGYTKALTERRSRHSTDVVPSVDHVRNGLTLYSSTHDCLNRVLAAFMRVPNFAVQLADVDPPLPKEFAGVYIVHAFVPSTDMPFGTLSCGSLLRTPQDRSQ</sequence>
<gene>
    <name evidence="1" type="ORF">QCA50_005852</name>
</gene>
<keyword evidence="2" id="KW-1185">Reference proteome</keyword>
<evidence type="ECO:0000313" key="1">
    <source>
        <dbReference type="EMBL" id="KAK7690753.1"/>
    </source>
</evidence>